<dbReference type="InterPro" id="IPR050397">
    <property type="entry name" value="Env_Response_Regulators"/>
</dbReference>
<dbReference type="GO" id="GO:0005829">
    <property type="term" value="C:cytosol"/>
    <property type="evidence" value="ECO:0007669"/>
    <property type="project" value="TreeGrafter"/>
</dbReference>
<name>A0A2V4MX13_9RHOB</name>
<dbReference type="CDD" id="cd00038">
    <property type="entry name" value="CAP_ED"/>
    <property type="match status" value="1"/>
</dbReference>
<dbReference type="PANTHER" id="PTHR24567">
    <property type="entry name" value="CRP FAMILY TRANSCRIPTIONAL REGULATORY PROTEIN"/>
    <property type="match status" value="1"/>
</dbReference>
<evidence type="ECO:0000259" key="5">
    <source>
        <dbReference type="PROSITE" id="PS51063"/>
    </source>
</evidence>
<organism evidence="6 7">
    <name type="scientific">Litorivita pollutaquae</name>
    <dbReference type="NCBI Taxonomy" id="2200892"/>
    <lineage>
        <taxon>Bacteria</taxon>
        <taxon>Pseudomonadati</taxon>
        <taxon>Pseudomonadota</taxon>
        <taxon>Alphaproteobacteria</taxon>
        <taxon>Rhodobacterales</taxon>
        <taxon>Paracoccaceae</taxon>
        <taxon>Litorivita</taxon>
    </lineage>
</organism>
<dbReference type="InterPro" id="IPR014710">
    <property type="entry name" value="RmlC-like_jellyroll"/>
</dbReference>
<evidence type="ECO:0000313" key="7">
    <source>
        <dbReference type="Proteomes" id="UP000248012"/>
    </source>
</evidence>
<dbReference type="InterPro" id="IPR012318">
    <property type="entry name" value="HTH_CRP"/>
</dbReference>
<dbReference type="SUPFAM" id="SSF46785">
    <property type="entry name" value="Winged helix' DNA-binding domain"/>
    <property type="match status" value="1"/>
</dbReference>
<dbReference type="SUPFAM" id="SSF51206">
    <property type="entry name" value="cAMP-binding domain-like"/>
    <property type="match status" value="1"/>
</dbReference>
<dbReference type="RefSeq" id="WP_110796547.1">
    <property type="nucleotide sequence ID" value="NZ_KZ826487.1"/>
</dbReference>
<keyword evidence="3" id="KW-0804">Transcription</keyword>
<dbReference type="EMBL" id="QFVT01000008">
    <property type="protein sequence ID" value="PYC47024.1"/>
    <property type="molecule type" value="Genomic_DNA"/>
</dbReference>
<feature type="domain" description="HTH crp-type" evidence="5">
    <location>
        <begin position="152"/>
        <end position="237"/>
    </location>
</feature>
<keyword evidence="7" id="KW-1185">Reference proteome</keyword>
<dbReference type="PROSITE" id="PS51063">
    <property type="entry name" value="HTH_CRP_2"/>
    <property type="match status" value="1"/>
</dbReference>
<dbReference type="GO" id="GO:0003677">
    <property type="term" value="F:DNA binding"/>
    <property type="evidence" value="ECO:0007669"/>
    <property type="project" value="UniProtKB-KW"/>
</dbReference>
<keyword evidence="2" id="KW-0238">DNA-binding</keyword>
<dbReference type="InterPro" id="IPR018490">
    <property type="entry name" value="cNMP-bd_dom_sf"/>
</dbReference>
<sequence length="242" mass="26637">MTQEPHPCGKCSFFQRSLWRPVAGGARATLTRSFTRREVETGGVVFHQGAPSDGVYCISKGLIAIRSFAPDGSSSLLRLAYPGELIGYRAFMTGRDHRTEAQAVLPSRVCIVAQRDAKQVVQACPEVLARLGLRCADELDRCHDRIHDAARVSNKARLAQVLDRLMAAHGAATGGAISDQQGDADRITWRMRLPISRQDLADILGVQPETLSRLMTRLEQDGAMRASGRWIEMPFSPQKRAV</sequence>
<dbReference type="PANTHER" id="PTHR24567:SF28">
    <property type="entry name" value="LISTERIOLYSIN REGULATORY PROTEIN"/>
    <property type="match status" value="1"/>
</dbReference>
<evidence type="ECO:0000313" key="6">
    <source>
        <dbReference type="EMBL" id="PYC47024.1"/>
    </source>
</evidence>
<dbReference type="SMART" id="SM00100">
    <property type="entry name" value="cNMP"/>
    <property type="match status" value="1"/>
</dbReference>
<evidence type="ECO:0000256" key="1">
    <source>
        <dbReference type="ARBA" id="ARBA00023015"/>
    </source>
</evidence>
<dbReference type="Pfam" id="PF13545">
    <property type="entry name" value="HTH_Crp_2"/>
    <property type="match status" value="1"/>
</dbReference>
<keyword evidence="1" id="KW-0805">Transcription regulation</keyword>
<dbReference type="OrthoDB" id="7643467at2"/>
<accession>A0A2V4MX13</accession>
<dbReference type="InterPro" id="IPR036390">
    <property type="entry name" value="WH_DNA-bd_sf"/>
</dbReference>
<reference evidence="6 7" key="1">
    <citation type="submission" date="2018-05" db="EMBL/GenBank/DDBJ databases">
        <title>Oceanovita maritima gen. nov., sp. nov., a marine bacterium in the family Rhodobacteraceae isolated from surface seawater of Lundu port Xiamen, China.</title>
        <authorList>
            <person name="Hetharua B.H."/>
            <person name="Min D."/>
            <person name="Liao H."/>
            <person name="Tian Y."/>
        </authorList>
    </citation>
    <scope>NUCLEOTIDE SEQUENCE [LARGE SCALE GENOMIC DNA]</scope>
    <source>
        <strain evidence="6 7">FSX-11</strain>
    </source>
</reference>
<dbReference type="Gene3D" id="2.60.120.10">
    <property type="entry name" value="Jelly Rolls"/>
    <property type="match status" value="1"/>
</dbReference>
<evidence type="ECO:0000256" key="3">
    <source>
        <dbReference type="ARBA" id="ARBA00023163"/>
    </source>
</evidence>
<dbReference type="GO" id="GO:0003700">
    <property type="term" value="F:DNA-binding transcription factor activity"/>
    <property type="evidence" value="ECO:0007669"/>
    <property type="project" value="TreeGrafter"/>
</dbReference>
<dbReference type="PRINTS" id="PR00034">
    <property type="entry name" value="HTHCRP"/>
</dbReference>
<dbReference type="Pfam" id="PF00027">
    <property type="entry name" value="cNMP_binding"/>
    <property type="match status" value="1"/>
</dbReference>
<proteinExistence type="predicted"/>
<dbReference type="PROSITE" id="PS50042">
    <property type="entry name" value="CNMP_BINDING_3"/>
    <property type="match status" value="1"/>
</dbReference>
<evidence type="ECO:0000256" key="2">
    <source>
        <dbReference type="ARBA" id="ARBA00023125"/>
    </source>
</evidence>
<dbReference type="AlphaFoldDB" id="A0A2V4MX13"/>
<feature type="domain" description="Cyclic nucleotide-binding" evidence="4">
    <location>
        <begin position="18"/>
        <end position="131"/>
    </location>
</feature>
<comment type="caution">
    <text evidence="6">The sequence shown here is derived from an EMBL/GenBank/DDBJ whole genome shotgun (WGS) entry which is preliminary data.</text>
</comment>
<evidence type="ECO:0000259" key="4">
    <source>
        <dbReference type="PROSITE" id="PS50042"/>
    </source>
</evidence>
<gene>
    <name evidence="6" type="ORF">DI396_12485</name>
</gene>
<dbReference type="Proteomes" id="UP000248012">
    <property type="component" value="Unassembled WGS sequence"/>
</dbReference>
<dbReference type="SMART" id="SM00419">
    <property type="entry name" value="HTH_CRP"/>
    <property type="match status" value="1"/>
</dbReference>
<dbReference type="InterPro" id="IPR000595">
    <property type="entry name" value="cNMP-bd_dom"/>
</dbReference>
<protein>
    <submittedName>
        <fullName evidence="6">Crp/Fnr family transcriptional regulator</fullName>
    </submittedName>
</protein>